<protein>
    <recommendedName>
        <fullName evidence="4">DUF3826 domain-containing protein</fullName>
    </recommendedName>
</protein>
<accession>A0A0F9GC16</accession>
<dbReference type="PANTHER" id="PTHR38102">
    <property type="entry name" value="PERIPLASMIC CHAPERONE SPY"/>
    <property type="match status" value="1"/>
</dbReference>
<dbReference type="AlphaFoldDB" id="A0A0F9GC16"/>
<sequence length="309" mass="34337">MKRLSMILAAACIMAMAAGSLPAQEGAEAAPKPRPKRQRKPRPPKKKRPLLRGMHARMAEVCGLSEDQQKQIAGINTERGKARKAHYEETKDQVAALREAMKKAKESKDKEANAKARKEYSALSAKGRDLDKKFVTQIMAVLTPEQKVKWDEYQFVLAVKRKFRAAKLTDEQVNKVKALYVKEAAVLAGADKKAKAAARNKLYAKVSQEILTEEQRTAVAVAGLVGRYRKLKLTDDQLAQLKAAYVKNTTGVNMTDRNAARQAMNKVTEALKNDILTPEQREQIKSSRPPRVKKPRVAKPKAAKVGTAE</sequence>
<feature type="coiled-coil region" evidence="1">
    <location>
        <begin position="87"/>
        <end position="117"/>
    </location>
</feature>
<comment type="caution">
    <text evidence="3">The sequence shown here is derived from an EMBL/GenBank/DDBJ whole genome shotgun (WGS) entry which is preliminary data.</text>
</comment>
<dbReference type="Gene3D" id="1.20.120.1490">
    <property type="match status" value="1"/>
</dbReference>
<name>A0A0F9GC16_9ZZZZ</name>
<dbReference type="GO" id="GO:0051082">
    <property type="term" value="F:unfolded protein binding"/>
    <property type="evidence" value="ECO:0007669"/>
    <property type="project" value="TreeGrafter"/>
</dbReference>
<feature type="region of interest" description="Disordered" evidence="2">
    <location>
        <begin position="23"/>
        <end position="53"/>
    </location>
</feature>
<evidence type="ECO:0000256" key="2">
    <source>
        <dbReference type="SAM" id="MobiDB-lite"/>
    </source>
</evidence>
<organism evidence="3">
    <name type="scientific">marine sediment metagenome</name>
    <dbReference type="NCBI Taxonomy" id="412755"/>
    <lineage>
        <taxon>unclassified sequences</taxon>
        <taxon>metagenomes</taxon>
        <taxon>ecological metagenomes</taxon>
    </lineage>
</organism>
<dbReference type="GO" id="GO:0030288">
    <property type="term" value="C:outer membrane-bounded periplasmic space"/>
    <property type="evidence" value="ECO:0007669"/>
    <property type="project" value="TreeGrafter"/>
</dbReference>
<keyword evidence="1" id="KW-0175">Coiled coil</keyword>
<reference evidence="3" key="1">
    <citation type="journal article" date="2015" name="Nature">
        <title>Complex archaea that bridge the gap between prokaryotes and eukaryotes.</title>
        <authorList>
            <person name="Spang A."/>
            <person name="Saw J.H."/>
            <person name="Jorgensen S.L."/>
            <person name="Zaremba-Niedzwiedzka K."/>
            <person name="Martijn J."/>
            <person name="Lind A.E."/>
            <person name="van Eijk R."/>
            <person name="Schleper C."/>
            <person name="Guy L."/>
            <person name="Ettema T.J."/>
        </authorList>
    </citation>
    <scope>NUCLEOTIDE SEQUENCE</scope>
</reference>
<evidence type="ECO:0008006" key="4">
    <source>
        <dbReference type="Google" id="ProtNLM"/>
    </source>
</evidence>
<dbReference type="InterPro" id="IPR052211">
    <property type="entry name" value="Cpx_auxiliary_protein"/>
</dbReference>
<proteinExistence type="predicted"/>
<dbReference type="PANTHER" id="PTHR38102:SF1">
    <property type="entry name" value="PERIPLASMIC CHAPERONE SPY"/>
    <property type="match status" value="1"/>
</dbReference>
<evidence type="ECO:0000256" key="1">
    <source>
        <dbReference type="SAM" id="Coils"/>
    </source>
</evidence>
<feature type="region of interest" description="Disordered" evidence="2">
    <location>
        <begin position="272"/>
        <end position="309"/>
    </location>
</feature>
<dbReference type="EMBL" id="LAZR01026993">
    <property type="protein sequence ID" value="KKL67080.1"/>
    <property type="molecule type" value="Genomic_DNA"/>
</dbReference>
<gene>
    <name evidence="3" type="ORF">LCGC14_2138570</name>
</gene>
<feature type="compositionally biased region" description="Basic residues" evidence="2">
    <location>
        <begin position="33"/>
        <end position="50"/>
    </location>
</feature>
<feature type="compositionally biased region" description="Basic residues" evidence="2">
    <location>
        <begin position="288"/>
        <end position="302"/>
    </location>
</feature>
<evidence type="ECO:0000313" key="3">
    <source>
        <dbReference type="EMBL" id="KKL67080.1"/>
    </source>
</evidence>